<dbReference type="EMBL" id="CP109134">
    <property type="protein sequence ID" value="WSD05158.1"/>
    <property type="molecule type" value="Genomic_DNA"/>
</dbReference>
<protein>
    <recommendedName>
        <fullName evidence="4">Transposase</fullName>
    </recommendedName>
</protein>
<accession>A0ABZ1GGA2</accession>
<evidence type="ECO:0000256" key="1">
    <source>
        <dbReference type="SAM" id="MobiDB-lite"/>
    </source>
</evidence>
<dbReference type="RefSeq" id="WP_326751431.1">
    <property type="nucleotide sequence ID" value="NZ_CP109134.1"/>
</dbReference>
<gene>
    <name evidence="2" type="ORF">OIE73_04925</name>
</gene>
<dbReference type="GeneID" id="91541889"/>
<evidence type="ECO:0000313" key="3">
    <source>
        <dbReference type="Proteomes" id="UP001335325"/>
    </source>
</evidence>
<sequence length="128" mass="13658">MPSELAYRSRPRQGEGVNGVLGAPAGAAADRASGAVRAVLADKTVLVWSADDLHDPGRGCAPLVWPDREKAALARVEEVRAEFERMRGALAVVARKKGRSEAGVPGPGHRRPHDRKNNGFPPHRAVNS</sequence>
<feature type="region of interest" description="Disordered" evidence="1">
    <location>
        <begin position="94"/>
        <end position="128"/>
    </location>
</feature>
<evidence type="ECO:0008006" key="4">
    <source>
        <dbReference type="Google" id="ProtNLM"/>
    </source>
</evidence>
<proteinExistence type="predicted"/>
<dbReference type="Proteomes" id="UP001335325">
    <property type="component" value="Chromosome"/>
</dbReference>
<reference evidence="2 3" key="1">
    <citation type="submission" date="2022-10" db="EMBL/GenBank/DDBJ databases">
        <title>The complete genomes of actinobacterial strains from the NBC collection.</title>
        <authorList>
            <person name="Joergensen T.S."/>
            <person name="Alvarez Arevalo M."/>
            <person name="Sterndorff E.B."/>
            <person name="Faurdal D."/>
            <person name="Vuksanovic O."/>
            <person name="Mourched A.-S."/>
            <person name="Charusanti P."/>
            <person name="Shaw S."/>
            <person name="Blin K."/>
            <person name="Weber T."/>
        </authorList>
    </citation>
    <scope>NUCLEOTIDE SEQUENCE [LARGE SCALE GENOMIC DNA]</scope>
    <source>
        <strain evidence="2 3">NBC 01753</strain>
    </source>
</reference>
<evidence type="ECO:0000313" key="2">
    <source>
        <dbReference type="EMBL" id="WSD05158.1"/>
    </source>
</evidence>
<name>A0ABZ1GGA2_9ACTN</name>
<keyword evidence="3" id="KW-1185">Reference proteome</keyword>
<organism evidence="2 3">
    <name type="scientific">Streptomyces hirsutus</name>
    <dbReference type="NCBI Taxonomy" id="35620"/>
    <lineage>
        <taxon>Bacteria</taxon>
        <taxon>Bacillati</taxon>
        <taxon>Actinomycetota</taxon>
        <taxon>Actinomycetes</taxon>
        <taxon>Kitasatosporales</taxon>
        <taxon>Streptomycetaceae</taxon>
        <taxon>Streptomyces</taxon>
    </lineage>
</organism>